<evidence type="ECO:0000313" key="1">
    <source>
        <dbReference type="EMBL" id="PRQ27609.1"/>
    </source>
</evidence>
<sequence>MNLNPFHPLKLTHTLILLRFRQSKFGYGSFGYRSLGKVSLGKRFRQISFRYTSFLKPISQQEYSVTKFASLAQF</sequence>
<keyword evidence="2" id="KW-1185">Reference proteome</keyword>
<proteinExistence type="predicted"/>
<dbReference type="Proteomes" id="UP000238479">
    <property type="component" value="Chromosome 6"/>
</dbReference>
<evidence type="ECO:0000313" key="2">
    <source>
        <dbReference type="Proteomes" id="UP000238479"/>
    </source>
</evidence>
<reference evidence="1 2" key="1">
    <citation type="journal article" date="2018" name="Nat. Genet.">
        <title>The Rosa genome provides new insights in the design of modern roses.</title>
        <authorList>
            <person name="Bendahmane M."/>
        </authorList>
    </citation>
    <scope>NUCLEOTIDE SEQUENCE [LARGE SCALE GENOMIC DNA]</scope>
    <source>
        <strain evidence="2">cv. Old Blush</strain>
    </source>
</reference>
<dbReference type="EMBL" id="PDCK01000044">
    <property type="protein sequence ID" value="PRQ27609.1"/>
    <property type="molecule type" value="Genomic_DNA"/>
</dbReference>
<accession>A0A2P6Q0G1</accession>
<dbReference type="Gramene" id="PRQ27609">
    <property type="protein sequence ID" value="PRQ27609"/>
    <property type="gene ID" value="RchiOBHm_Chr6g0307081"/>
</dbReference>
<gene>
    <name evidence="1" type="ORF">RchiOBHm_Chr6g0307081</name>
</gene>
<organism evidence="1 2">
    <name type="scientific">Rosa chinensis</name>
    <name type="common">China rose</name>
    <dbReference type="NCBI Taxonomy" id="74649"/>
    <lineage>
        <taxon>Eukaryota</taxon>
        <taxon>Viridiplantae</taxon>
        <taxon>Streptophyta</taxon>
        <taxon>Embryophyta</taxon>
        <taxon>Tracheophyta</taxon>
        <taxon>Spermatophyta</taxon>
        <taxon>Magnoliopsida</taxon>
        <taxon>eudicotyledons</taxon>
        <taxon>Gunneridae</taxon>
        <taxon>Pentapetalae</taxon>
        <taxon>rosids</taxon>
        <taxon>fabids</taxon>
        <taxon>Rosales</taxon>
        <taxon>Rosaceae</taxon>
        <taxon>Rosoideae</taxon>
        <taxon>Rosoideae incertae sedis</taxon>
        <taxon>Rosa</taxon>
    </lineage>
</organism>
<protein>
    <submittedName>
        <fullName evidence="1">Uncharacterized protein</fullName>
    </submittedName>
</protein>
<dbReference type="AlphaFoldDB" id="A0A2P6Q0G1"/>
<name>A0A2P6Q0G1_ROSCH</name>
<comment type="caution">
    <text evidence="1">The sequence shown here is derived from an EMBL/GenBank/DDBJ whole genome shotgun (WGS) entry which is preliminary data.</text>
</comment>